<proteinExistence type="predicted"/>
<dbReference type="AlphaFoldDB" id="A0A426Z756"/>
<accession>A0A426Z756</accession>
<reference evidence="2 3" key="1">
    <citation type="journal article" date="2014" name="Agronomy (Basel)">
        <title>A Draft Genome Sequence for Ensete ventricosum, the Drought-Tolerant Tree Against Hunger.</title>
        <authorList>
            <person name="Harrison J."/>
            <person name="Moore K.A."/>
            <person name="Paszkiewicz K."/>
            <person name="Jones T."/>
            <person name="Grant M."/>
            <person name="Ambacheew D."/>
            <person name="Muzemil S."/>
            <person name="Studholme D.J."/>
        </authorList>
    </citation>
    <scope>NUCLEOTIDE SEQUENCE [LARGE SCALE GENOMIC DNA]</scope>
</reference>
<evidence type="ECO:0000313" key="2">
    <source>
        <dbReference type="EMBL" id="RRT59817.1"/>
    </source>
</evidence>
<organism evidence="2 3">
    <name type="scientific">Ensete ventricosum</name>
    <name type="common">Abyssinian banana</name>
    <name type="synonym">Musa ensete</name>
    <dbReference type="NCBI Taxonomy" id="4639"/>
    <lineage>
        <taxon>Eukaryota</taxon>
        <taxon>Viridiplantae</taxon>
        <taxon>Streptophyta</taxon>
        <taxon>Embryophyta</taxon>
        <taxon>Tracheophyta</taxon>
        <taxon>Spermatophyta</taxon>
        <taxon>Magnoliopsida</taxon>
        <taxon>Liliopsida</taxon>
        <taxon>Zingiberales</taxon>
        <taxon>Musaceae</taxon>
        <taxon>Ensete</taxon>
    </lineage>
</organism>
<protein>
    <submittedName>
        <fullName evidence="2">Uncharacterized protein</fullName>
    </submittedName>
</protein>
<evidence type="ECO:0000256" key="1">
    <source>
        <dbReference type="SAM" id="MobiDB-lite"/>
    </source>
</evidence>
<feature type="region of interest" description="Disordered" evidence="1">
    <location>
        <begin position="1"/>
        <end position="22"/>
    </location>
</feature>
<name>A0A426Z756_ENSVE</name>
<evidence type="ECO:0000313" key="3">
    <source>
        <dbReference type="Proteomes" id="UP000287651"/>
    </source>
</evidence>
<comment type="caution">
    <text evidence="2">The sequence shown here is derived from an EMBL/GenBank/DDBJ whole genome shotgun (WGS) entry which is preliminary data.</text>
</comment>
<sequence>MTEAMAQVNKEETRQGGPVRLCNDEQSRCYNGGSKVWQGGAAIMQQAIVVDADSEEGRYSDDSDC</sequence>
<dbReference type="EMBL" id="AMZH03008052">
    <property type="protein sequence ID" value="RRT59817.1"/>
    <property type="molecule type" value="Genomic_DNA"/>
</dbReference>
<gene>
    <name evidence="2" type="ORF">B296_00045522</name>
</gene>
<dbReference type="Proteomes" id="UP000287651">
    <property type="component" value="Unassembled WGS sequence"/>
</dbReference>